<reference evidence="1 2" key="1">
    <citation type="journal article" date="2016" name="Mol. Biol. Evol.">
        <title>Comparative Genomics of Early-Diverging Mushroom-Forming Fungi Provides Insights into the Origins of Lignocellulose Decay Capabilities.</title>
        <authorList>
            <person name="Nagy L.G."/>
            <person name="Riley R."/>
            <person name="Tritt A."/>
            <person name="Adam C."/>
            <person name="Daum C."/>
            <person name="Floudas D."/>
            <person name="Sun H."/>
            <person name="Yadav J.S."/>
            <person name="Pangilinan J."/>
            <person name="Larsson K.H."/>
            <person name="Matsuura K."/>
            <person name="Barry K."/>
            <person name="Labutti K."/>
            <person name="Kuo R."/>
            <person name="Ohm R.A."/>
            <person name="Bhattacharya S.S."/>
            <person name="Shirouzu T."/>
            <person name="Yoshinaga Y."/>
            <person name="Martin F.M."/>
            <person name="Grigoriev I.V."/>
            <person name="Hibbett D.S."/>
        </authorList>
    </citation>
    <scope>NUCLEOTIDE SEQUENCE [LARGE SCALE GENOMIC DNA]</scope>
    <source>
        <strain evidence="1 2">HHB14362 ss-1</strain>
    </source>
</reference>
<organism evidence="1 2">
    <name type="scientific">Neolentinus lepideus HHB14362 ss-1</name>
    <dbReference type="NCBI Taxonomy" id="1314782"/>
    <lineage>
        <taxon>Eukaryota</taxon>
        <taxon>Fungi</taxon>
        <taxon>Dikarya</taxon>
        <taxon>Basidiomycota</taxon>
        <taxon>Agaricomycotina</taxon>
        <taxon>Agaricomycetes</taxon>
        <taxon>Gloeophyllales</taxon>
        <taxon>Gloeophyllaceae</taxon>
        <taxon>Neolentinus</taxon>
    </lineage>
</organism>
<accession>A0A165QNS5</accession>
<dbReference type="AlphaFoldDB" id="A0A165QNS5"/>
<dbReference type="Gene3D" id="3.80.10.10">
    <property type="entry name" value="Ribonuclease Inhibitor"/>
    <property type="match status" value="1"/>
</dbReference>
<proteinExistence type="predicted"/>
<evidence type="ECO:0000313" key="1">
    <source>
        <dbReference type="EMBL" id="KZT22673.1"/>
    </source>
</evidence>
<dbReference type="STRING" id="1314782.A0A165QNS5"/>
<evidence type="ECO:0000313" key="2">
    <source>
        <dbReference type="Proteomes" id="UP000076761"/>
    </source>
</evidence>
<dbReference type="SUPFAM" id="SSF52058">
    <property type="entry name" value="L domain-like"/>
    <property type="match status" value="1"/>
</dbReference>
<dbReference type="EMBL" id="KV425593">
    <property type="protein sequence ID" value="KZT22673.1"/>
    <property type="molecule type" value="Genomic_DNA"/>
</dbReference>
<sequence length="502" mass="57661">MSFEDKIELLSRMGVEAQQKTISRSLPNRLIPEILGEVFRAFRGDDYSYCLLPITHVCRHWRAVAISERRLWCKPGHSNPTLVAEMIHRSEGTGLHLVLISNRCSEFGGALPPRGHNWDNALCIQLANLEQAVSIIVDIDSGTFANWFYNLHRPAPLLESLDIYNAWFLHSDADLMKFFQGHAPRLQRLALHQCNLYCAPSLFQNLRSFSMRWISATCSKLLTVLRSAPLLEHLTIHALRLRHSKGEVTEVVRERPEIVRLPHLWNLSLIDGSLCECVHIISHLRVAQPITVIMEEIVNDVQTERLPLAMQIIDSLITGGSMILPKSASFDLNSNNLSLCLWDTDKQYRSSLSILPSLRLDSWKHWYRHLSLSEIRDLTLWITLPNSEWSRTDIPELLGSMTQVETLHLYNNCVMQMIPLLATKQRTQRPGHPGLFPSLTCLKISDGFRDKRPNIMKSLLPYVRERYEEGAPIRQLSVHERLFPDVDIQAKLERFVAKLSHF</sequence>
<name>A0A165QNS5_9AGAM</name>
<keyword evidence="2" id="KW-1185">Reference proteome</keyword>
<dbReference type="InterPro" id="IPR032675">
    <property type="entry name" value="LRR_dom_sf"/>
</dbReference>
<dbReference type="InParanoid" id="A0A165QNS5"/>
<dbReference type="OrthoDB" id="2692326at2759"/>
<gene>
    <name evidence="1" type="ORF">NEOLEDRAFT_1119268</name>
</gene>
<protein>
    <submittedName>
        <fullName evidence="1">Uncharacterized protein</fullName>
    </submittedName>
</protein>
<dbReference type="Proteomes" id="UP000076761">
    <property type="component" value="Unassembled WGS sequence"/>
</dbReference>